<name>A0A9P9GLK6_FUSRE</name>
<reference evidence="2" key="1">
    <citation type="journal article" date="2021" name="Nat. Commun.">
        <title>Genetic determinants of endophytism in the Arabidopsis root mycobiome.</title>
        <authorList>
            <person name="Mesny F."/>
            <person name="Miyauchi S."/>
            <person name="Thiergart T."/>
            <person name="Pickel B."/>
            <person name="Atanasova L."/>
            <person name="Karlsson M."/>
            <person name="Huettel B."/>
            <person name="Barry K.W."/>
            <person name="Haridas S."/>
            <person name="Chen C."/>
            <person name="Bauer D."/>
            <person name="Andreopoulos W."/>
            <person name="Pangilinan J."/>
            <person name="LaButti K."/>
            <person name="Riley R."/>
            <person name="Lipzen A."/>
            <person name="Clum A."/>
            <person name="Drula E."/>
            <person name="Henrissat B."/>
            <person name="Kohler A."/>
            <person name="Grigoriev I.V."/>
            <person name="Martin F.M."/>
            <person name="Hacquard S."/>
        </authorList>
    </citation>
    <scope>NUCLEOTIDE SEQUENCE</scope>
    <source>
        <strain evidence="2">MPI-CAGE-AT-0023</strain>
    </source>
</reference>
<evidence type="ECO:0000313" key="3">
    <source>
        <dbReference type="Proteomes" id="UP000720189"/>
    </source>
</evidence>
<keyword evidence="3" id="KW-1185">Reference proteome</keyword>
<dbReference type="EMBL" id="JAGMUX010000013">
    <property type="protein sequence ID" value="KAH7240878.1"/>
    <property type="molecule type" value="Genomic_DNA"/>
</dbReference>
<feature type="region of interest" description="Disordered" evidence="1">
    <location>
        <begin position="54"/>
        <end position="127"/>
    </location>
</feature>
<dbReference type="RefSeq" id="XP_046046392.1">
    <property type="nucleotide sequence ID" value="XM_046199868.1"/>
</dbReference>
<proteinExistence type="predicted"/>
<dbReference type="AlphaFoldDB" id="A0A9P9GLK6"/>
<gene>
    <name evidence="2" type="ORF">BKA55DRAFT_693123</name>
</gene>
<evidence type="ECO:0000256" key="1">
    <source>
        <dbReference type="SAM" id="MobiDB-lite"/>
    </source>
</evidence>
<feature type="compositionally biased region" description="Basic and acidic residues" evidence="1">
    <location>
        <begin position="113"/>
        <end position="127"/>
    </location>
</feature>
<dbReference type="GeneID" id="70229822"/>
<accession>A0A9P9GLK6</accession>
<organism evidence="2 3">
    <name type="scientific">Fusarium redolens</name>
    <dbReference type="NCBI Taxonomy" id="48865"/>
    <lineage>
        <taxon>Eukaryota</taxon>
        <taxon>Fungi</taxon>
        <taxon>Dikarya</taxon>
        <taxon>Ascomycota</taxon>
        <taxon>Pezizomycotina</taxon>
        <taxon>Sordariomycetes</taxon>
        <taxon>Hypocreomycetidae</taxon>
        <taxon>Hypocreales</taxon>
        <taxon>Nectriaceae</taxon>
        <taxon>Fusarium</taxon>
        <taxon>Fusarium redolens species complex</taxon>
    </lineage>
</organism>
<sequence>MARETPTKAILETWEAGGGSLSSLQQTRLQELQNASVKLSEDLDTCKADLAASKKRSQHLFRSKDLRTNSVAVSDGPLIDPHAKGPKLISPDQEEEDQPDDGGLLTPACPTCNEKEPQSSDKKGARVEKLRARLRELL</sequence>
<comment type="caution">
    <text evidence="2">The sequence shown here is derived from an EMBL/GenBank/DDBJ whole genome shotgun (WGS) entry which is preliminary data.</text>
</comment>
<dbReference type="OrthoDB" id="3594103at2759"/>
<dbReference type="Proteomes" id="UP000720189">
    <property type="component" value="Unassembled WGS sequence"/>
</dbReference>
<evidence type="ECO:0000313" key="2">
    <source>
        <dbReference type="EMBL" id="KAH7240878.1"/>
    </source>
</evidence>
<protein>
    <submittedName>
        <fullName evidence="2">Uncharacterized protein</fullName>
    </submittedName>
</protein>